<protein>
    <submittedName>
        <fullName evidence="3">Monovalent cation/H(+) antiporter subunit G</fullName>
    </submittedName>
</protein>
<dbReference type="PANTHER" id="PTHR34703:SF1">
    <property type="entry name" value="ANTIPORTER SUBUNIT MNHG2-RELATED"/>
    <property type="match status" value="1"/>
</dbReference>
<evidence type="ECO:0000256" key="1">
    <source>
        <dbReference type="ARBA" id="ARBA00008404"/>
    </source>
</evidence>
<dbReference type="EMBL" id="VXMH01000032">
    <property type="protein sequence ID" value="MYC94730.1"/>
    <property type="molecule type" value="Genomic_DNA"/>
</dbReference>
<evidence type="ECO:0000313" key="3">
    <source>
        <dbReference type="EMBL" id="MYC94730.1"/>
    </source>
</evidence>
<feature type="transmembrane region" description="Helical" evidence="2">
    <location>
        <begin position="41"/>
        <end position="61"/>
    </location>
</feature>
<dbReference type="PANTHER" id="PTHR34703">
    <property type="entry name" value="ANTIPORTER SUBUNIT MNHG2-RELATED"/>
    <property type="match status" value="1"/>
</dbReference>
<feature type="transmembrane region" description="Helical" evidence="2">
    <location>
        <begin position="67"/>
        <end position="92"/>
    </location>
</feature>
<name>A0A6B1D4J1_9CHLR</name>
<evidence type="ECO:0000256" key="2">
    <source>
        <dbReference type="SAM" id="Phobius"/>
    </source>
</evidence>
<gene>
    <name evidence="3" type="ORF">F4X14_07140</name>
</gene>
<dbReference type="InterPro" id="IPR005133">
    <property type="entry name" value="PhaG_MnhG_YufB"/>
</dbReference>
<dbReference type="Pfam" id="PF03334">
    <property type="entry name" value="PhaG_MnhG_YufB"/>
    <property type="match status" value="1"/>
</dbReference>
<keyword evidence="2" id="KW-0472">Membrane</keyword>
<dbReference type="NCBIfam" id="TIGR01300">
    <property type="entry name" value="CPA3_mnhG_phaG"/>
    <property type="match status" value="1"/>
</dbReference>
<accession>A0A6B1D4J1</accession>
<keyword evidence="2" id="KW-0812">Transmembrane</keyword>
<dbReference type="GO" id="GO:0015385">
    <property type="term" value="F:sodium:proton antiporter activity"/>
    <property type="evidence" value="ECO:0007669"/>
    <property type="project" value="TreeGrafter"/>
</dbReference>
<comment type="caution">
    <text evidence="3">The sequence shown here is derived from an EMBL/GenBank/DDBJ whole genome shotgun (WGS) entry which is preliminary data.</text>
</comment>
<proteinExistence type="inferred from homology"/>
<comment type="similarity">
    <text evidence="1">Belongs to the CPA3 antiporters (TC 2.A.63) subunit G family.</text>
</comment>
<dbReference type="AlphaFoldDB" id="A0A6B1D4J1"/>
<keyword evidence="2" id="KW-1133">Transmembrane helix</keyword>
<reference evidence="3" key="1">
    <citation type="submission" date="2019-09" db="EMBL/GenBank/DDBJ databases">
        <title>Characterisation of the sponge microbiome using genome-centric metagenomics.</title>
        <authorList>
            <person name="Engelberts J.P."/>
            <person name="Robbins S.J."/>
            <person name="De Goeij J.M."/>
            <person name="Aranda M."/>
            <person name="Bell S.C."/>
            <person name="Webster N.S."/>
        </authorList>
    </citation>
    <scope>NUCLEOTIDE SEQUENCE</scope>
    <source>
        <strain evidence="3">SB0661_bin_32</strain>
    </source>
</reference>
<feature type="transmembrane region" description="Helical" evidence="2">
    <location>
        <begin position="6"/>
        <end position="29"/>
    </location>
</feature>
<sequence length="127" mass="13455">MDITTMNLVVIALAAIGTLFLLISAVGMLRLPDVLTRMHAAGIAATLGITCLLLATGLHFLAEGQMLRMVALIILFFVTAPIATTTMARAAYRTSRSDQFLLSHDDLAVLSPTAGAEREEEPGAAED</sequence>
<organism evidence="3">
    <name type="scientific">Caldilineaceae bacterium SB0661_bin_32</name>
    <dbReference type="NCBI Taxonomy" id="2605255"/>
    <lineage>
        <taxon>Bacteria</taxon>
        <taxon>Bacillati</taxon>
        <taxon>Chloroflexota</taxon>
        <taxon>Caldilineae</taxon>
        <taxon>Caldilineales</taxon>
        <taxon>Caldilineaceae</taxon>
    </lineage>
</organism>